<dbReference type="Proteomes" id="UP001215280">
    <property type="component" value="Unassembled WGS sequence"/>
</dbReference>
<organism evidence="2 3">
    <name type="scientific">Mycena maculata</name>
    <dbReference type="NCBI Taxonomy" id="230809"/>
    <lineage>
        <taxon>Eukaryota</taxon>
        <taxon>Fungi</taxon>
        <taxon>Dikarya</taxon>
        <taxon>Basidiomycota</taxon>
        <taxon>Agaricomycotina</taxon>
        <taxon>Agaricomycetes</taxon>
        <taxon>Agaricomycetidae</taxon>
        <taxon>Agaricales</taxon>
        <taxon>Marasmiineae</taxon>
        <taxon>Mycenaceae</taxon>
        <taxon>Mycena</taxon>
    </lineage>
</organism>
<name>A0AAD7NTG3_9AGAR</name>
<dbReference type="AlphaFoldDB" id="A0AAD7NTG3"/>
<proteinExistence type="predicted"/>
<keyword evidence="3" id="KW-1185">Reference proteome</keyword>
<reference evidence="2" key="1">
    <citation type="submission" date="2023-03" db="EMBL/GenBank/DDBJ databases">
        <title>Massive genome expansion in bonnet fungi (Mycena s.s.) driven by repeated elements and novel gene families across ecological guilds.</title>
        <authorList>
            <consortium name="Lawrence Berkeley National Laboratory"/>
            <person name="Harder C.B."/>
            <person name="Miyauchi S."/>
            <person name="Viragh M."/>
            <person name="Kuo A."/>
            <person name="Thoen E."/>
            <person name="Andreopoulos B."/>
            <person name="Lu D."/>
            <person name="Skrede I."/>
            <person name="Drula E."/>
            <person name="Henrissat B."/>
            <person name="Morin E."/>
            <person name="Kohler A."/>
            <person name="Barry K."/>
            <person name="LaButti K."/>
            <person name="Morin E."/>
            <person name="Salamov A."/>
            <person name="Lipzen A."/>
            <person name="Mereny Z."/>
            <person name="Hegedus B."/>
            <person name="Baldrian P."/>
            <person name="Stursova M."/>
            <person name="Weitz H."/>
            <person name="Taylor A."/>
            <person name="Grigoriev I.V."/>
            <person name="Nagy L.G."/>
            <person name="Martin F."/>
            <person name="Kauserud H."/>
        </authorList>
    </citation>
    <scope>NUCLEOTIDE SEQUENCE</scope>
    <source>
        <strain evidence="2">CBHHK188m</strain>
    </source>
</reference>
<evidence type="ECO:0000313" key="3">
    <source>
        <dbReference type="Proteomes" id="UP001215280"/>
    </source>
</evidence>
<dbReference type="InterPro" id="IPR054722">
    <property type="entry name" value="PolX-like_BBD"/>
</dbReference>
<evidence type="ECO:0000313" key="2">
    <source>
        <dbReference type="EMBL" id="KAJ7774166.1"/>
    </source>
</evidence>
<accession>A0AAD7NTG3</accession>
<comment type="caution">
    <text evidence="2">The sequence shown here is derived from an EMBL/GenBank/DDBJ whole genome shotgun (WGS) entry which is preliminary data.</text>
</comment>
<gene>
    <name evidence="2" type="ORF">DFH07DRAFT_732967</name>
</gene>
<feature type="non-terminal residue" evidence="2">
    <location>
        <position position="328"/>
    </location>
</feature>
<dbReference type="EMBL" id="JARJLG010000016">
    <property type="protein sequence ID" value="KAJ7774166.1"/>
    <property type="molecule type" value="Genomic_DNA"/>
</dbReference>
<dbReference type="Pfam" id="PF22936">
    <property type="entry name" value="Pol_BBD"/>
    <property type="match status" value="1"/>
</dbReference>
<protein>
    <recommendedName>
        <fullName evidence="1">Retrovirus-related Pol polyprotein from transposon TNT 1-94-like beta-barrel domain-containing protein</fullName>
    </recommendedName>
</protein>
<sequence length="328" mass="36381">MSEHVSRLRNLWQIANDMGADIKDSGFRTIFISLLGEEWDAVVPVLHTFKTSAEVISFVTMHAERLNTRVPAASTQPTHALAANTYNDRDARRAARKNLVCSNVQCGAPGKKGHSIADCFWPGGGKEGQWPAWWKGKRPTAAAANTVETYAFTAWTIPEAVVNVYDGAGVQAMNFHGEDLLASPDSSMNRTMSPCPRCYPSPTTQMMRRIFPQSFHSERLVVFVAESEPTRKYVIVVDSGATEHCFWRREDFSEYYPVESREGNAAEGSKFRILATGVVHKTVTYQGQKKEISFDAIHTPDITANLVSISKLDAKGYGVEFGHGRAIF</sequence>
<evidence type="ECO:0000259" key="1">
    <source>
        <dbReference type="Pfam" id="PF22936"/>
    </source>
</evidence>
<feature type="domain" description="Retrovirus-related Pol polyprotein from transposon TNT 1-94-like beta-barrel" evidence="1">
    <location>
        <begin position="236"/>
        <end position="317"/>
    </location>
</feature>